<dbReference type="PRINTS" id="PR02065">
    <property type="entry name" value="PROTEINDPCD"/>
</dbReference>
<accession>A0A069DQJ5</accession>
<evidence type="ECO:0000256" key="1">
    <source>
        <dbReference type="ARBA" id="ARBA00010597"/>
    </source>
</evidence>
<evidence type="ECO:0000256" key="2">
    <source>
        <dbReference type="ARBA" id="ARBA00020330"/>
    </source>
</evidence>
<dbReference type="Pfam" id="PF14913">
    <property type="entry name" value="DPCD"/>
    <property type="match status" value="1"/>
</dbReference>
<reference evidence="3" key="1">
    <citation type="journal article" date="2015" name="J. Med. Entomol.">
        <title>A Deep Insight Into the Sialotranscriptome of the Chagas Disease Vector, Panstrongylus megistus (Hemiptera: Heteroptera).</title>
        <authorList>
            <person name="Ribeiro J.M."/>
            <person name="Schwarz A."/>
            <person name="Francischetti I.M."/>
        </authorList>
    </citation>
    <scope>NUCLEOTIDE SEQUENCE</scope>
    <source>
        <tissue evidence="3">Salivary glands</tissue>
    </source>
</reference>
<dbReference type="InterPro" id="IPR026224">
    <property type="entry name" value="DPCD"/>
</dbReference>
<comment type="similarity">
    <text evidence="1">Belongs to the DPCD family.</text>
</comment>
<evidence type="ECO:0000313" key="3">
    <source>
        <dbReference type="EMBL" id="JAC85867.1"/>
    </source>
</evidence>
<dbReference type="PANTHER" id="PTHR31921:SF1">
    <property type="entry name" value="PROTEIN DPCD"/>
    <property type="match status" value="1"/>
</dbReference>
<dbReference type="EMBL" id="GBGD01003022">
    <property type="protein sequence ID" value="JAC85867.1"/>
    <property type="molecule type" value="mRNA"/>
</dbReference>
<dbReference type="AlphaFoldDB" id="A0A069DQJ5"/>
<proteinExistence type="evidence at transcript level"/>
<sequence>MDWLTKIKSAEKTALIQDGKRKVHYKFSNEDEMAEEYNIETNILVRRAWKRGGALRKTGQWEVEVGDPEPVIQSFDVGIKENANSPYIVKRITKTNIEWRIRNLSYPVETYSVTADADARCITVSTTNKKYYKKIYIEELSRVNLCPEQKNIDFSHKYNTLIITYKKPLQVLDLEQKVLQELKNVKTIKDGDLPCKPS</sequence>
<name>A0A069DQJ5_9HEMI</name>
<protein>
    <recommendedName>
        <fullName evidence="2">Protein DPCD</fullName>
    </recommendedName>
</protein>
<organism evidence="3">
    <name type="scientific">Panstrongylus megistus</name>
    <dbReference type="NCBI Taxonomy" id="65343"/>
    <lineage>
        <taxon>Eukaryota</taxon>
        <taxon>Metazoa</taxon>
        <taxon>Ecdysozoa</taxon>
        <taxon>Arthropoda</taxon>
        <taxon>Hexapoda</taxon>
        <taxon>Insecta</taxon>
        <taxon>Pterygota</taxon>
        <taxon>Neoptera</taxon>
        <taxon>Paraneoptera</taxon>
        <taxon>Hemiptera</taxon>
        <taxon>Heteroptera</taxon>
        <taxon>Panheteroptera</taxon>
        <taxon>Cimicomorpha</taxon>
        <taxon>Reduviidae</taxon>
        <taxon>Triatominae</taxon>
        <taxon>Panstrongylus</taxon>
    </lineage>
</organism>
<dbReference type="PANTHER" id="PTHR31921">
    <property type="entry name" value="PROTEIN DPCD"/>
    <property type="match status" value="1"/>
</dbReference>